<evidence type="ECO:0000256" key="3">
    <source>
        <dbReference type="ARBA" id="ARBA00012958"/>
    </source>
</evidence>
<dbReference type="Gene3D" id="3.30.230.10">
    <property type="match status" value="1"/>
</dbReference>
<evidence type="ECO:0000256" key="1">
    <source>
        <dbReference type="ARBA" id="ARBA00005017"/>
    </source>
</evidence>
<evidence type="ECO:0000256" key="10">
    <source>
        <dbReference type="ARBA" id="ARBA00023098"/>
    </source>
</evidence>
<evidence type="ECO:0000256" key="5">
    <source>
        <dbReference type="ARBA" id="ARBA00022679"/>
    </source>
</evidence>
<evidence type="ECO:0000256" key="7">
    <source>
        <dbReference type="ARBA" id="ARBA00022777"/>
    </source>
</evidence>
<dbReference type="InterPro" id="IPR016005">
    <property type="entry name" value="Erg8"/>
</dbReference>
<dbReference type="PANTHER" id="PTHR31814">
    <property type="match status" value="1"/>
</dbReference>
<keyword evidence="11" id="KW-0753">Steroid metabolism</keyword>
<dbReference type="AlphaFoldDB" id="A0A9W4XBC2"/>
<dbReference type="InterPro" id="IPR036554">
    <property type="entry name" value="GHMP_kinase_C_sf"/>
</dbReference>
<protein>
    <recommendedName>
        <fullName evidence="3">phosphomevalonate kinase</fullName>
        <ecNumber evidence="3">2.7.4.2</ecNumber>
    </recommendedName>
</protein>
<evidence type="ECO:0000256" key="11">
    <source>
        <dbReference type="ARBA" id="ARBA00023221"/>
    </source>
</evidence>
<dbReference type="GO" id="GO:0019287">
    <property type="term" value="P:isopentenyl diphosphate biosynthetic process, mevalonate pathway"/>
    <property type="evidence" value="ECO:0007669"/>
    <property type="project" value="TreeGrafter"/>
</dbReference>
<dbReference type="InterPro" id="IPR035102">
    <property type="entry name" value="Phosphomevalonate_kinase"/>
</dbReference>
<dbReference type="InterPro" id="IPR014721">
    <property type="entry name" value="Ribsml_uS5_D2-typ_fold_subgr"/>
</dbReference>
<evidence type="ECO:0000256" key="6">
    <source>
        <dbReference type="ARBA" id="ARBA00022741"/>
    </source>
</evidence>
<keyword evidence="5" id="KW-0808">Transferase</keyword>
<organism evidence="14 15">
    <name type="scientific">Candida verbasci</name>
    <dbReference type="NCBI Taxonomy" id="1227364"/>
    <lineage>
        <taxon>Eukaryota</taxon>
        <taxon>Fungi</taxon>
        <taxon>Dikarya</taxon>
        <taxon>Ascomycota</taxon>
        <taxon>Saccharomycotina</taxon>
        <taxon>Pichiomycetes</taxon>
        <taxon>Debaryomycetaceae</taxon>
        <taxon>Candida/Lodderomyces clade</taxon>
        <taxon>Candida</taxon>
    </lineage>
</organism>
<evidence type="ECO:0000256" key="4">
    <source>
        <dbReference type="ARBA" id="ARBA00022516"/>
    </source>
</evidence>
<keyword evidence="10" id="KW-0443">Lipid metabolism</keyword>
<dbReference type="InterPro" id="IPR006204">
    <property type="entry name" value="GHMP_kinase_N_dom"/>
</dbReference>
<accession>A0A9W4XBC2</accession>
<keyword evidence="9" id="KW-0752">Steroid biosynthesis</keyword>
<comment type="caution">
    <text evidence="14">The sequence shown here is derived from an EMBL/GenBank/DDBJ whole genome shotgun (WGS) entry which is preliminary data.</text>
</comment>
<keyword evidence="4" id="KW-0444">Lipid biosynthesis</keyword>
<comment type="similarity">
    <text evidence="2">Belongs to the GHMP kinase family. Mevalonate kinase subfamily.</text>
</comment>
<dbReference type="PIRSF" id="PIRSF017288">
    <property type="entry name" value="PMK_GHMP_euk"/>
    <property type="match status" value="1"/>
</dbReference>
<evidence type="ECO:0000256" key="12">
    <source>
        <dbReference type="ARBA" id="ARBA00029326"/>
    </source>
</evidence>
<evidence type="ECO:0000313" key="14">
    <source>
        <dbReference type="EMBL" id="CAI5759315.1"/>
    </source>
</evidence>
<dbReference type="Gene3D" id="3.30.70.890">
    <property type="entry name" value="GHMP kinase, C-terminal domain"/>
    <property type="match status" value="1"/>
</dbReference>
<dbReference type="Pfam" id="PF00288">
    <property type="entry name" value="GHMP_kinases_N"/>
    <property type="match status" value="1"/>
</dbReference>
<keyword evidence="7" id="KW-0418">Kinase</keyword>
<dbReference type="GO" id="GO:0005524">
    <property type="term" value="F:ATP binding"/>
    <property type="evidence" value="ECO:0007669"/>
    <property type="project" value="UniProtKB-KW"/>
</dbReference>
<dbReference type="OrthoDB" id="10262935at2759"/>
<comment type="catalytic activity">
    <reaction evidence="12">
        <text>(R)-5-phosphomevalonate + ATP = (R)-5-diphosphomevalonate + ADP</text>
        <dbReference type="Rhea" id="RHEA:16341"/>
        <dbReference type="ChEBI" id="CHEBI:30616"/>
        <dbReference type="ChEBI" id="CHEBI:57557"/>
        <dbReference type="ChEBI" id="CHEBI:58146"/>
        <dbReference type="ChEBI" id="CHEBI:456216"/>
        <dbReference type="EC" id="2.7.4.2"/>
    </reaction>
    <physiologicalReaction direction="left-to-right" evidence="12">
        <dbReference type="Rhea" id="RHEA:16342"/>
    </physiologicalReaction>
</comment>
<evidence type="ECO:0000313" key="15">
    <source>
        <dbReference type="Proteomes" id="UP001152885"/>
    </source>
</evidence>
<evidence type="ECO:0000256" key="8">
    <source>
        <dbReference type="ARBA" id="ARBA00022840"/>
    </source>
</evidence>
<dbReference type="PANTHER" id="PTHR31814:SF2">
    <property type="entry name" value="PHOSPHOMEVALONATE KINASE"/>
    <property type="match status" value="1"/>
</dbReference>
<dbReference type="GO" id="GO:0004631">
    <property type="term" value="F:phosphomevalonate kinase activity"/>
    <property type="evidence" value="ECO:0007669"/>
    <property type="project" value="UniProtKB-EC"/>
</dbReference>
<keyword evidence="8" id="KW-0067">ATP-binding</keyword>
<dbReference type="EMBL" id="CANTUO010000004">
    <property type="protein sequence ID" value="CAI5759315.1"/>
    <property type="molecule type" value="Genomic_DNA"/>
</dbReference>
<sequence length="412" mass="45968">MSKAFTAPGKALLAGGYLVLDPIYDAYVTALSSRMHAIITEKESIIQNSLISISSPQFKNGNWQYKIEDNKPIEVNNLKNPFIESILFIILSYFQPTTNFNLEIKIFSDPGYHSQENTTSKTSSNGKLTFLYHDRSITEVEKTGLGSSAGLVSVITAALVSYFKVEIISYLDFIHNIAQIAHCLAQKKIGSGFDIATAIYGSIIYQRFEPKILDNLFETLENKPQEFNEKLRNCVNSNWNFKHVSRALPSNLTLLMGDIKNGSETPKLVSKILQWRKDKPKEAETVYEQLNAANMTFMDSLKSGDNKHISNSIYAIRKNLQILTKLSGVPVEPAIQTELLDKIALIDGCLGGVVPGAGGFDAIAVLVESDKVEYFKKTTEADVNNYNNVYWVNLHEESNGLIEENLENYVGL</sequence>
<proteinExistence type="inferred from homology"/>
<evidence type="ECO:0000256" key="9">
    <source>
        <dbReference type="ARBA" id="ARBA00022955"/>
    </source>
</evidence>
<reference evidence="14" key="1">
    <citation type="submission" date="2022-12" db="EMBL/GenBank/DDBJ databases">
        <authorList>
            <person name="Brejova B."/>
        </authorList>
    </citation>
    <scope>NUCLEOTIDE SEQUENCE</scope>
</reference>
<dbReference type="InterPro" id="IPR020568">
    <property type="entry name" value="Ribosomal_Su5_D2-typ_SF"/>
</dbReference>
<dbReference type="Proteomes" id="UP001152885">
    <property type="component" value="Unassembled WGS sequence"/>
</dbReference>
<keyword evidence="6" id="KW-0547">Nucleotide-binding</keyword>
<gene>
    <name evidence="14" type="ORF">CANVERA_P3825</name>
</gene>
<dbReference type="EC" id="2.7.4.2" evidence="3"/>
<keyword evidence="15" id="KW-1185">Reference proteome</keyword>
<comment type="pathway">
    <text evidence="1">Isoprenoid biosynthesis; isopentenyl diphosphate biosynthesis via mevalonate pathway; isopentenyl diphosphate from (R)-mevalonate: step 2/3.</text>
</comment>
<dbReference type="GO" id="GO:0010142">
    <property type="term" value="P:farnesyl diphosphate biosynthetic process, mevalonate pathway"/>
    <property type="evidence" value="ECO:0007669"/>
    <property type="project" value="TreeGrafter"/>
</dbReference>
<feature type="domain" description="GHMP kinase N-terminal" evidence="13">
    <location>
        <begin position="142"/>
        <end position="201"/>
    </location>
</feature>
<evidence type="ECO:0000256" key="2">
    <source>
        <dbReference type="ARBA" id="ARBA00006495"/>
    </source>
</evidence>
<dbReference type="GO" id="GO:0006696">
    <property type="term" value="P:ergosterol biosynthetic process"/>
    <property type="evidence" value="ECO:0007669"/>
    <property type="project" value="TreeGrafter"/>
</dbReference>
<name>A0A9W4XBC2_9ASCO</name>
<evidence type="ECO:0000259" key="13">
    <source>
        <dbReference type="Pfam" id="PF00288"/>
    </source>
</evidence>
<dbReference type="GO" id="GO:0005777">
    <property type="term" value="C:peroxisome"/>
    <property type="evidence" value="ECO:0007669"/>
    <property type="project" value="TreeGrafter"/>
</dbReference>
<dbReference type="SUPFAM" id="SSF54211">
    <property type="entry name" value="Ribosomal protein S5 domain 2-like"/>
    <property type="match status" value="1"/>
</dbReference>
<dbReference type="SUPFAM" id="SSF55060">
    <property type="entry name" value="GHMP Kinase, C-terminal domain"/>
    <property type="match status" value="1"/>
</dbReference>